<evidence type="ECO:0000313" key="9">
    <source>
        <dbReference type="EMBL" id="OPJ56143.1"/>
    </source>
</evidence>
<evidence type="ECO:0000256" key="1">
    <source>
        <dbReference type="ARBA" id="ARBA00000677"/>
    </source>
</evidence>
<dbReference type="AlphaFoldDB" id="A0A1V4I879"/>
<evidence type="ECO:0000256" key="5">
    <source>
        <dbReference type="ARBA" id="ARBA00022801"/>
    </source>
</evidence>
<accession>A0A1V4I879</accession>
<feature type="domain" description="Peptidase S26" evidence="8">
    <location>
        <begin position="14"/>
        <end position="165"/>
    </location>
</feature>
<evidence type="ECO:0000256" key="2">
    <source>
        <dbReference type="ARBA" id="ARBA00004401"/>
    </source>
</evidence>
<keyword evidence="7" id="KW-0645">Protease</keyword>
<dbReference type="InterPro" id="IPR019533">
    <property type="entry name" value="Peptidase_S26"/>
</dbReference>
<sequence length="175" mass="20482">MGIIIKFTKKIIKDYLFPVLIAIILYLLINRFLVYKIRIPSPSMYPTLKVGDQAFATRVYSEKSIKRGDIVIFYSDELKDRLIKRAIGLPGDRVKVDKKGNVFVNGKKLKQNYVKNKSDKTGDFKVPDHCFLFLGDNRTVSYDSRYWKHPYINFKKIMGKARIIVFPFNRFGFVK</sequence>
<feature type="transmembrane region" description="Helical" evidence="7">
    <location>
        <begin position="15"/>
        <end position="34"/>
    </location>
</feature>
<keyword evidence="7" id="KW-1133">Transmembrane helix</keyword>
<dbReference type="InterPro" id="IPR019758">
    <property type="entry name" value="Pept_S26A_signal_pept_1_CS"/>
</dbReference>
<protein>
    <recommendedName>
        <fullName evidence="4 7">Signal peptidase I</fullName>
        <ecNumber evidence="4 7">3.4.21.89</ecNumber>
    </recommendedName>
</protein>
<dbReference type="Pfam" id="PF10502">
    <property type="entry name" value="Peptidase_S26"/>
    <property type="match status" value="1"/>
</dbReference>
<proteinExistence type="inferred from homology"/>
<dbReference type="GO" id="GO:0004252">
    <property type="term" value="F:serine-type endopeptidase activity"/>
    <property type="evidence" value="ECO:0007669"/>
    <property type="project" value="InterPro"/>
</dbReference>
<name>A0A1V4I879_9CLOT</name>
<dbReference type="SUPFAM" id="SSF51306">
    <property type="entry name" value="LexA/Signal peptidase"/>
    <property type="match status" value="1"/>
</dbReference>
<comment type="caution">
    <text evidence="9">The sequence shown here is derived from an EMBL/GenBank/DDBJ whole genome shotgun (WGS) entry which is preliminary data.</text>
</comment>
<evidence type="ECO:0000256" key="3">
    <source>
        <dbReference type="ARBA" id="ARBA00009370"/>
    </source>
</evidence>
<evidence type="ECO:0000259" key="8">
    <source>
        <dbReference type="Pfam" id="PF10502"/>
    </source>
</evidence>
<dbReference type="PROSITE" id="PS00761">
    <property type="entry name" value="SPASE_I_3"/>
    <property type="match status" value="1"/>
</dbReference>
<dbReference type="PANTHER" id="PTHR43390:SF1">
    <property type="entry name" value="CHLOROPLAST PROCESSING PEPTIDASE"/>
    <property type="match status" value="1"/>
</dbReference>
<dbReference type="NCBIfam" id="TIGR02227">
    <property type="entry name" value="sigpep_I_bact"/>
    <property type="match status" value="1"/>
</dbReference>
<dbReference type="STRING" id="1450648.CLORY_43210"/>
<evidence type="ECO:0000256" key="7">
    <source>
        <dbReference type="RuleBase" id="RU362042"/>
    </source>
</evidence>
<keyword evidence="10" id="KW-1185">Reference proteome</keyword>
<keyword evidence="7" id="KW-0472">Membrane</keyword>
<dbReference type="PROSITE" id="PS00760">
    <property type="entry name" value="SPASE_I_2"/>
    <property type="match status" value="1"/>
</dbReference>
<dbReference type="RefSeq" id="WP_079428419.1">
    <property type="nucleotide sequence ID" value="NZ_MZGV01000100.1"/>
</dbReference>
<dbReference type="GO" id="GO:0009003">
    <property type="term" value="F:signal peptidase activity"/>
    <property type="evidence" value="ECO:0007669"/>
    <property type="project" value="UniProtKB-EC"/>
</dbReference>
<dbReference type="PRINTS" id="PR00727">
    <property type="entry name" value="LEADERPTASE"/>
</dbReference>
<gene>
    <name evidence="9" type="primary">sipT_3</name>
    <name evidence="9" type="ORF">CLORY_43210</name>
</gene>
<dbReference type="Proteomes" id="UP000190080">
    <property type="component" value="Unassembled WGS sequence"/>
</dbReference>
<reference evidence="9 10" key="1">
    <citation type="submission" date="2017-03" db="EMBL/GenBank/DDBJ databases">
        <title>Genome sequence of Clostridium oryzae DSM 28571.</title>
        <authorList>
            <person name="Poehlein A."/>
            <person name="Daniel R."/>
        </authorList>
    </citation>
    <scope>NUCLEOTIDE SEQUENCE [LARGE SCALE GENOMIC DNA]</scope>
    <source>
        <strain evidence="9 10">DSM 28571</strain>
    </source>
</reference>
<evidence type="ECO:0000256" key="4">
    <source>
        <dbReference type="ARBA" id="ARBA00013208"/>
    </source>
</evidence>
<evidence type="ECO:0000256" key="6">
    <source>
        <dbReference type="PIRSR" id="PIRSR600223-1"/>
    </source>
</evidence>
<dbReference type="GO" id="GO:0005886">
    <property type="term" value="C:plasma membrane"/>
    <property type="evidence" value="ECO:0007669"/>
    <property type="project" value="UniProtKB-SubCell"/>
</dbReference>
<keyword evidence="7" id="KW-0812">Transmembrane</keyword>
<evidence type="ECO:0000313" key="10">
    <source>
        <dbReference type="Proteomes" id="UP000190080"/>
    </source>
</evidence>
<feature type="active site" evidence="6">
    <location>
        <position position="43"/>
    </location>
</feature>
<dbReference type="GO" id="GO:0006465">
    <property type="term" value="P:signal peptide processing"/>
    <property type="evidence" value="ECO:0007669"/>
    <property type="project" value="InterPro"/>
</dbReference>
<comment type="catalytic activity">
    <reaction evidence="1 7">
        <text>Cleavage of hydrophobic, N-terminal signal or leader sequences from secreted and periplasmic proteins.</text>
        <dbReference type="EC" id="3.4.21.89"/>
    </reaction>
</comment>
<dbReference type="EMBL" id="MZGV01000100">
    <property type="protein sequence ID" value="OPJ56143.1"/>
    <property type="molecule type" value="Genomic_DNA"/>
</dbReference>
<dbReference type="OrthoDB" id="9802919at2"/>
<dbReference type="InterPro" id="IPR036286">
    <property type="entry name" value="LexA/Signal_pep-like_sf"/>
</dbReference>
<dbReference type="InterPro" id="IPR019757">
    <property type="entry name" value="Pept_S26A_signal_pept_1_Lys-AS"/>
</dbReference>
<comment type="similarity">
    <text evidence="3 7">Belongs to the peptidase S26 family.</text>
</comment>
<dbReference type="Gene3D" id="2.10.109.10">
    <property type="entry name" value="Umud Fragment, subunit A"/>
    <property type="match status" value="1"/>
</dbReference>
<keyword evidence="5 7" id="KW-0378">Hydrolase</keyword>
<comment type="subcellular location">
    <subcellularLocation>
        <location evidence="2">Cell membrane</location>
        <topology evidence="2">Single-pass type II membrane protein</topology>
    </subcellularLocation>
    <subcellularLocation>
        <location evidence="7">Membrane</location>
        <topology evidence="7">Single-pass type II membrane protein</topology>
    </subcellularLocation>
</comment>
<organism evidence="9 10">
    <name type="scientific">Clostridium oryzae</name>
    <dbReference type="NCBI Taxonomy" id="1450648"/>
    <lineage>
        <taxon>Bacteria</taxon>
        <taxon>Bacillati</taxon>
        <taxon>Bacillota</taxon>
        <taxon>Clostridia</taxon>
        <taxon>Eubacteriales</taxon>
        <taxon>Clostridiaceae</taxon>
        <taxon>Clostridium</taxon>
    </lineage>
</organism>
<dbReference type="InterPro" id="IPR000223">
    <property type="entry name" value="Pept_S26A_signal_pept_1"/>
</dbReference>
<dbReference type="EC" id="3.4.21.89" evidence="4 7"/>
<feature type="active site" evidence="6">
    <location>
        <position position="84"/>
    </location>
</feature>
<dbReference type="PANTHER" id="PTHR43390">
    <property type="entry name" value="SIGNAL PEPTIDASE I"/>
    <property type="match status" value="1"/>
</dbReference>
<dbReference type="CDD" id="cd06530">
    <property type="entry name" value="S26_SPase_I"/>
    <property type="match status" value="1"/>
</dbReference>